<keyword evidence="2" id="KW-0812">Transmembrane</keyword>
<dbReference type="Gene3D" id="2.40.160.50">
    <property type="entry name" value="membrane protein fhac: a member of the omp85/tpsb transporter family"/>
    <property type="match status" value="1"/>
</dbReference>
<keyword evidence="5" id="KW-0998">Cell outer membrane</keyword>
<dbReference type="Pfam" id="PF01103">
    <property type="entry name" value="Omp85"/>
    <property type="match status" value="1"/>
</dbReference>
<dbReference type="AlphaFoldDB" id="A0A1G5W6G0"/>
<evidence type="ECO:0000256" key="6">
    <source>
        <dbReference type="SAM" id="MobiDB-lite"/>
    </source>
</evidence>
<dbReference type="GO" id="GO:0019867">
    <property type="term" value="C:outer membrane"/>
    <property type="evidence" value="ECO:0007669"/>
    <property type="project" value="InterPro"/>
</dbReference>
<feature type="signal peptide" evidence="7">
    <location>
        <begin position="1"/>
        <end position="25"/>
    </location>
</feature>
<feature type="region of interest" description="Disordered" evidence="6">
    <location>
        <begin position="57"/>
        <end position="80"/>
    </location>
</feature>
<feature type="compositionally biased region" description="Low complexity" evidence="6">
    <location>
        <begin position="57"/>
        <end position="68"/>
    </location>
</feature>
<dbReference type="PANTHER" id="PTHR12815">
    <property type="entry name" value="SORTING AND ASSEMBLY MACHINERY SAMM50 PROTEIN FAMILY MEMBER"/>
    <property type="match status" value="1"/>
</dbReference>
<dbReference type="Pfam" id="PF07244">
    <property type="entry name" value="POTRA"/>
    <property type="match status" value="2"/>
</dbReference>
<keyword evidence="3 7" id="KW-0732">Signal</keyword>
<keyword evidence="4" id="KW-0472">Membrane</keyword>
<accession>A0A1G5W6G0</accession>
<dbReference type="InterPro" id="IPR010827">
    <property type="entry name" value="BamA/TamA_POTRA"/>
</dbReference>
<sequence>MITGYKKALLTTAVVMAVSGFNVYAAPDIANSNMSQSEMYNVTQGKTEDQADDIDVSAATSDSSKTTTLQASGDNDQSGVDIRNTAQASLADTASMYLAPDDDKAIAKAAGKTITSIDFDGIPEEVKAKLVPLLTEKTGDKVSVEGVRNDVAALGGTGVFSQISPQFGAVKEGVTLTFRMVSNPVIHKVTFEGNTVFSDDELRQILAVPKDSVLNFVQVSRNIKAIDDLYVQQGYILASIPDVTVTENGTLKVNIAEGKIEDIQIAGNEKTKDKVILRELRFKKGEPFNKFLASRSMERLYNLGIFEDVNMKLLPGNKNHDVIIEIDVVEQKTGVVTVGAGYSESDGMVGILGLTENNFRGTGDKVNFRWEFGGSSHGKNYEISYTHPYINDNGDALGFTVFDRRYKYDDYDSNGDTIAEYDKRKKGFGVSWAHVNGEYRTNKFYLSTTKESYDDEDGFDPGSVMEKYMRKNGITDYRDSDWYKKIMDNFGRTNSFTFTHVFDNRDNYFNATKGRRLSFTTEWGGHGLGGDYDYYKFTAEGRFYKALGNGHVLALRLMGGYIDGDISYNNLFDLGGADSLRGYEDDQFKGRKMYEATLEYRIPVAKKVEAVLFTDVGSAWDVQEGKMPWYQDDDSIHAAVGVGLRVQTPLGPIRLDYGHGDQNKFHFSFGTQF</sequence>
<dbReference type="PROSITE" id="PS51779">
    <property type="entry name" value="POTRA"/>
    <property type="match status" value="1"/>
</dbReference>
<comment type="subcellular location">
    <subcellularLocation>
        <location evidence="1">Membrane</location>
    </subcellularLocation>
</comment>
<evidence type="ECO:0000256" key="4">
    <source>
        <dbReference type="ARBA" id="ARBA00023136"/>
    </source>
</evidence>
<dbReference type="EMBL" id="FMXA01000014">
    <property type="protein sequence ID" value="SDA53582.1"/>
    <property type="molecule type" value="Genomic_DNA"/>
</dbReference>
<evidence type="ECO:0000256" key="7">
    <source>
        <dbReference type="SAM" id="SignalP"/>
    </source>
</evidence>
<dbReference type="InterPro" id="IPR034746">
    <property type="entry name" value="POTRA"/>
</dbReference>
<name>A0A1G5W6G0_9FIRM</name>
<evidence type="ECO:0000256" key="3">
    <source>
        <dbReference type="ARBA" id="ARBA00022729"/>
    </source>
</evidence>
<dbReference type="STRING" id="209880.SAMN02910343_01159"/>
<evidence type="ECO:0000313" key="10">
    <source>
        <dbReference type="Proteomes" id="UP000199689"/>
    </source>
</evidence>
<keyword evidence="10" id="KW-1185">Reference proteome</keyword>
<evidence type="ECO:0000313" key="9">
    <source>
        <dbReference type="EMBL" id="SDA53582.1"/>
    </source>
</evidence>
<dbReference type="Proteomes" id="UP000199689">
    <property type="component" value="Unassembled WGS sequence"/>
</dbReference>
<protein>
    <submittedName>
        <fullName evidence="9">Beta-barrel assembly machine subunit BamA</fullName>
    </submittedName>
</protein>
<organism evidence="9 10">
    <name type="scientific">Allisonella histaminiformans</name>
    <dbReference type="NCBI Taxonomy" id="209880"/>
    <lineage>
        <taxon>Bacteria</taxon>
        <taxon>Bacillati</taxon>
        <taxon>Bacillota</taxon>
        <taxon>Negativicutes</taxon>
        <taxon>Veillonellales</taxon>
        <taxon>Veillonellaceae</taxon>
        <taxon>Allisonella</taxon>
    </lineage>
</organism>
<evidence type="ECO:0000256" key="1">
    <source>
        <dbReference type="ARBA" id="ARBA00004370"/>
    </source>
</evidence>
<gene>
    <name evidence="9" type="ORF">SAMN02910343_01159</name>
</gene>
<dbReference type="OrthoDB" id="9776356at2"/>
<evidence type="ECO:0000256" key="5">
    <source>
        <dbReference type="ARBA" id="ARBA00023237"/>
    </source>
</evidence>
<evidence type="ECO:0000259" key="8">
    <source>
        <dbReference type="PROSITE" id="PS51779"/>
    </source>
</evidence>
<dbReference type="InterPro" id="IPR000184">
    <property type="entry name" value="Bac_surfAg_D15"/>
</dbReference>
<proteinExistence type="predicted"/>
<feature type="domain" description="POTRA" evidence="8">
    <location>
        <begin position="184"/>
        <end position="258"/>
    </location>
</feature>
<evidence type="ECO:0000256" key="2">
    <source>
        <dbReference type="ARBA" id="ARBA00022692"/>
    </source>
</evidence>
<reference evidence="9 10" key="1">
    <citation type="submission" date="2016-10" db="EMBL/GenBank/DDBJ databases">
        <authorList>
            <person name="de Groot N.N."/>
        </authorList>
    </citation>
    <scope>NUCLEOTIDE SEQUENCE [LARGE SCALE GENOMIC DNA]</scope>
    <source>
        <strain evidence="9 10">DSM 15230</strain>
    </source>
</reference>
<feature type="compositionally biased region" description="Polar residues" evidence="6">
    <location>
        <begin position="69"/>
        <end position="80"/>
    </location>
</feature>
<feature type="chain" id="PRO_5011620140" evidence="7">
    <location>
        <begin position="26"/>
        <end position="673"/>
    </location>
</feature>
<dbReference type="InterPro" id="IPR039910">
    <property type="entry name" value="D15-like"/>
</dbReference>
<dbReference type="Gene3D" id="3.10.20.310">
    <property type="entry name" value="membrane protein fhac"/>
    <property type="match status" value="3"/>
</dbReference>
<dbReference type="RefSeq" id="WP_091364738.1">
    <property type="nucleotide sequence ID" value="NZ_FMXA01000014.1"/>
</dbReference>
<dbReference type="PANTHER" id="PTHR12815:SF47">
    <property type="entry name" value="TRANSLOCATION AND ASSEMBLY MODULE SUBUNIT TAMA"/>
    <property type="match status" value="1"/>
</dbReference>
<dbReference type="GeneID" id="87756175"/>